<evidence type="ECO:0000313" key="1">
    <source>
        <dbReference type="EMBL" id="CAG8853553.1"/>
    </source>
</evidence>
<comment type="caution">
    <text evidence="1">The sequence shown here is derived from an EMBL/GenBank/DDBJ whole genome shotgun (WGS) entry which is preliminary data.</text>
</comment>
<evidence type="ECO:0000313" key="2">
    <source>
        <dbReference type="Proteomes" id="UP000789901"/>
    </source>
</evidence>
<gene>
    <name evidence="1" type="ORF">GMARGA_LOCUS42374</name>
</gene>
<feature type="non-terminal residue" evidence="1">
    <location>
        <position position="1"/>
    </location>
</feature>
<keyword evidence="2" id="KW-1185">Reference proteome</keyword>
<accession>A0ABN7XE62</accession>
<organism evidence="1 2">
    <name type="scientific">Gigaspora margarita</name>
    <dbReference type="NCBI Taxonomy" id="4874"/>
    <lineage>
        <taxon>Eukaryota</taxon>
        <taxon>Fungi</taxon>
        <taxon>Fungi incertae sedis</taxon>
        <taxon>Mucoromycota</taxon>
        <taxon>Glomeromycotina</taxon>
        <taxon>Glomeromycetes</taxon>
        <taxon>Diversisporales</taxon>
        <taxon>Gigasporaceae</taxon>
        <taxon>Gigaspora</taxon>
    </lineage>
</organism>
<dbReference type="Proteomes" id="UP000789901">
    <property type="component" value="Unassembled WGS sequence"/>
</dbReference>
<reference evidence="1 2" key="1">
    <citation type="submission" date="2021-06" db="EMBL/GenBank/DDBJ databases">
        <authorList>
            <person name="Kallberg Y."/>
            <person name="Tangrot J."/>
            <person name="Rosling A."/>
        </authorList>
    </citation>
    <scope>NUCLEOTIDE SEQUENCE [LARGE SCALE GENOMIC DNA]</scope>
    <source>
        <strain evidence="1 2">120-4 pot B 10/14</strain>
    </source>
</reference>
<proteinExistence type="predicted"/>
<dbReference type="EMBL" id="CAJVQB010125865">
    <property type="protein sequence ID" value="CAG8853553.1"/>
    <property type="molecule type" value="Genomic_DNA"/>
</dbReference>
<name>A0ABN7XE62_GIGMA</name>
<sequence>LMTSKQNDQLQPTVNEIVLENELEDNYDYDKPKPWFPMGELKNLLTEIYSDCTLPRTERQKILRGELRNAEIEYQPPQMEQYFLHAMSKQQREFDKIICKAKAEVALKAISPAHTTSRDKKGVFGNKLKDLVEEENTKSKLYNDANRERRRFQAPIQTHQGKEDIKLITEHLEPDLNLRKEIFNKATTTNHGLDQRSDTWTTKAIQTK</sequence>
<protein>
    <submittedName>
        <fullName evidence="1">38869_t:CDS:1</fullName>
    </submittedName>
</protein>
<feature type="non-terminal residue" evidence="1">
    <location>
        <position position="208"/>
    </location>
</feature>